<reference evidence="9 10" key="1">
    <citation type="submission" date="2020-08" db="EMBL/GenBank/DDBJ databases">
        <authorList>
            <person name="Hejnol A."/>
        </authorList>
    </citation>
    <scope>NUCLEOTIDE SEQUENCE [LARGE SCALE GENOMIC DNA]</scope>
</reference>
<evidence type="ECO:0000313" key="9">
    <source>
        <dbReference type="EMBL" id="CAD5117186.1"/>
    </source>
</evidence>
<dbReference type="SUPFAM" id="SSF54373">
    <property type="entry name" value="FAD-linked reductases, C-terminal domain"/>
    <property type="match status" value="1"/>
</dbReference>
<evidence type="ECO:0000256" key="5">
    <source>
        <dbReference type="PIRSR" id="PIRSR000137-2"/>
    </source>
</evidence>
<keyword evidence="10" id="KW-1185">Reference proteome</keyword>
<evidence type="ECO:0000256" key="6">
    <source>
        <dbReference type="RuleBase" id="RU003968"/>
    </source>
</evidence>
<accession>A0A7I8VRG8</accession>
<organism evidence="9 10">
    <name type="scientific">Dimorphilus gyrociliatus</name>
    <dbReference type="NCBI Taxonomy" id="2664684"/>
    <lineage>
        <taxon>Eukaryota</taxon>
        <taxon>Metazoa</taxon>
        <taxon>Spiralia</taxon>
        <taxon>Lophotrochozoa</taxon>
        <taxon>Annelida</taxon>
        <taxon>Polychaeta</taxon>
        <taxon>Polychaeta incertae sedis</taxon>
        <taxon>Dinophilidae</taxon>
        <taxon>Dimorphilus</taxon>
    </lineage>
</organism>
<comment type="cofactor">
    <cofactor evidence="1 5">
        <name>FAD</name>
        <dbReference type="ChEBI" id="CHEBI:57692"/>
    </cofactor>
</comment>
<dbReference type="PROSITE" id="PS00623">
    <property type="entry name" value="GMC_OXRED_1"/>
    <property type="match status" value="1"/>
</dbReference>
<proteinExistence type="inferred from homology"/>
<dbReference type="Gene3D" id="3.30.560.10">
    <property type="entry name" value="Glucose Oxidase, domain 3"/>
    <property type="match status" value="1"/>
</dbReference>
<feature type="domain" description="Glucose-methanol-choline oxidoreductase N-terminal" evidence="7">
    <location>
        <begin position="109"/>
        <end position="132"/>
    </location>
</feature>
<dbReference type="OrthoDB" id="269227at2759"/>
<dbReference type="InterPro" id="IPR000172">
    <property type="entry name" value="GMC_OxRdtase_N"/>
</dbReference>
<sequence length="561" mass="63192">MIRSYLRASEALRTNLSNSTVTNPHLIDKTVFDYVIVGAGSAGCVLANRLSEDGKRTVLSIEAGPKDSSWKIRMPAALMYNLCDDTYNWYYHTIPQKNMNNRVFYWPRGRVWGGSSSLNAMAYVRGHKNDYDSWKGGWNYEDVLPYFKKAQCHELAKPNDYYRGSTGPLHVSCGKLNNPLYEAWIQAGIDAGLPYTDDMNGEQQEGVGKMDMTIRNGERWSAADAYLKPALKRKNVFAVTNCLVNRVLFEGKRAVGVEFLVDRKHKVSVRARKEIILSGGAINSPQLLLLSGIGPTEHLKEHGIEVKQDLPGVGQNLQDHLEMYVQYSCKENITLYSYQWKFPHVMIRAGAEWFLTKSGPCASSHLEVGGFAKTDDSVSHPNVQWHFLPSTVVDHGRKMGDRHAFQAHAGTMRPLSRGSLKLRSKNPFDHPIIDANYLKEEFDLVELREALKYTRRIFQQKSFDSFRGEELLPGKHIDSDKKIDDFIRNKADTAYHPCSTCKMGDDSSSVVDFNCKVHGIEGLRVVDSSIFPSMISGNLNAPTIMLAEKASDHILGKLNYI</sequence>
<evidence type="ECO:0000259" key="7">
    <source>
        <dbReference type="PROSITE" id="PS00623"/>
    </source>
</evidence>
<evidence type="ECO:0000313" key="10">
    <source>
        <dbReference type="Proteomes" id="UP000549394"/>
    </source>
</evidence>
<feature type="domain" description="Glucose-methanol-choline oxidoreductase N-terminal" evidence="8">
    <location>
        <begin position="280"/>
        <end position="294"/>
    </location>
</feature>
<dbReference type="PIRSF" id="PIRSF000137">
    <property type="entry name" value="Alcohol_oxidase"/>
    <property type="match status" value="1"/>
</dbReference>
<dbReference type="InterPro" id="IPR007867">
    <property type="entry name" value="GMC_OxRtase_C"/>
</dbReference>
<dbReference type="GO" id="GO:0050660">
    <property type="term" value="F:flavin adenine dinucleotide binding"/>
    <property type="evidence" value="ECO:0007669"/>
    <property type="project" value="InterPro"/>
</dbReference>
<dbReference type="Pfam" id="PF05199">
    <property type="entry name" value="GMC_oxred_C"/>
    <property type="match status" value="1"/>
</dbReference>
<dbReference type="Gene3D" id="3.50.50.60">
    <property type="entry name" value="FAD/NAD(P)-binding domain"/>
    <property type="match status" value="1"/>
</dbReference>
<keyword evidence="3 6" id="KW-0285">Flavoprotein</keyword>
<dbReference type="InterPro" id="IPR012132">
    <property type="entry name" value="GMC_OxRdtase"/>
</dbReference>
<dbReference type="Proteomes" id="UP000549394">
    <property type="component" value="Unassembled WGS sequence"/>
</dbReference>
<dbReference type="EMBL" id="CAJFCJ010000007">
    <property type="protein sequence ID" value="CAD5117186.1"/>
    <property type="molecule type" value="Genomic_DNA"/>
</dbReference>
<evidence type="ECO:0000256" key="1">
    <source>
        <dbReference type="ARBA" id="ARBA00001974"/>
    </source>
</evidence>
<dbReference type="PANTHER" id="PTHR11552:SF147">
    <property type="entry name" value="CHOLINE DEHYDROGENASE, MITOCHONDRIAL"/>
    <property type="match status" value="1"/>
</dbReference>
<feature type="binding site" evidence="5">
    <location>
        <position position="244"/>
    </location>
    <ligand>
        <name>FAD</name>
        <dbReference type="ChEBI" id="CHEBI:57692"/>
    </ligand>
</feature>
<protein>
    <submittedName>
        <fullName evidence="9">DgyrCDS5984</fullName>
    </submittedName>
</protein>
<comment type="similarity">
    <text evidence="2 6">Belongs to the GMC oxidoreductase family.</text>
</comment>
<feature type="binding site" evidence="5">
    <location>
        <position position="111"/>
    </location>
    <ligand>
        <name>FAD</name>
        <dbReference type="ChEBI" id="CHEBI:57692"/>
    </ligand>
</feature>
<evidence type="ECO:0000256" key="2">
    <source>
        <dbReference type="ARBA" id="ARBA00010790"/>
    </source>
</evidence>
<evidence type="ECO:0000256" key="4">
    <source>
        <dbReference type="ARBA" id="ARBA00022827"/>
    </source>
</evidence>
<dbReference type="GO" id="GO:0016614">
    <property type="term" value="F:oxidoreductase activity, acting on CH-OH group of donors"/>
    <property type="evidence" value="ECO:0007669"/>
    <property type="project" value="InterPro"/>
</dbReference>
<dbReference type="PANTHER" id="PTHR11552">
    <property type="entry name" value="GLUCOSE-METHANOL-CHOLINE GMC OXIDOREDUCTASE"/>
    <property type="match status" value="1"/>
</dbReference>
<evidence type="ECO:0000259" key="8">
    <source>
        <dbReference type="PROSITE" id="PS00624"/>
    </source>
</evidence>
<dbReference type="InterPro" id="IPR036188">
    <property type="entry name" value="FAD/NAD-bd_sf"/>
</dbReference>
<keyword evidence="4 5" id="KW-0274">FAD</keyword>
<comment type="caution">
    <text evidence="9">The sequence shown here is derived from an EMBL/GenBank/DDBJ whole genome shotgun (WGS) entry which is preliminary data.</text>
</comment>
<dbReference type="NCBIfam" id="NF002550">
    <property type="entry name" value="PRK02106.1"/>
    <property type="match status" value="1"/>
</dbReference>
<gene>
    <name evidence="9" type="ORF">DGYR_LOCUS5741</name>
</gene>
<evidence type="ECO:0000256" key="3">
    <source>
        <dbReference type="ARBA" id="ARBA00022630"/>
    </source>
</evidence>
<dbReference type="Pfam" id="PF00732">
    <property type="entry name" value="GMC_oxred_N"/>
    <property type="match status" value="1"/>
</dbReference>
<name>A0A7I8VRG8_9ANNE</name>
<dbReference type="AlphaFoldDB" id="A0A7I8VRG8"/>
<dbReference type="PROSITE" id="PS00624">
    <property type="entry name" value="GMC_OXRED_2"/>
    <property type="match status" value="1"/>
</dbReference>
<dbReference type="SUPFAM" id="SSF51905">
    <property type="entry name" value="FAD/NAD(P)-binding domain"/>
    <property type="match status" value="1"/>
</dbReference>